<dbReference type="Gene3D" id="3.40.50.150">
    <property type="entry name" value="Vaccinia Virus protein VP39"/>
    <property type="match status" value="1"/>
</dbReference>
<keyword evidence="3" id="KW-1185">Reference proteome</keyword>
<evidence type="ECO:0000313" key="2">
    <source>
        <dbReference type="EMBL" id="MFD0922779.1"/>
    </source>
</evidence>
<comment type="caution">
    <text evidence="2">The sequence shown here is derived from an EMBL/GenBank/DDBJ whole genome shotgun (WGS) entry which is preliminary data.</text>
</comment>
<dbReference type="EC" id="2.1.1.-" evidence="2"/>
<gene>
    <name evidence="2" type="ORF">ACFQ16_23785</name>
</gene>
<reference evidence="3" key="1">
    <citation type="journal article" date="2019" name="Int. J. Syst. Evol. Microbiol.">
        <title>The Global Catalogue of Microorganisms (GCM) 10K type strain sequencing project: providing services to taxonomists for standard genome sequencing and annotation.</title>
        <authorList>
            <consortium name="The Broad Institute Genomics Platform"/>
            <consortium name="The Broad Institute Genome Sequencing Center for Infectious Disease"/>
            <person name="Wu L."/>
            <person name="Ma J."/>
        </authorList>
    </citation>
    <scope>NUCLEOTIDE SEQUENCE [LARGE SCALE GENOMIC DNA]</scope>
    <source>
        <strain evidence="3">CCUG 56401</strain>
    </source>
</reference>
<dbReference type="GO" id="GO:0032259">
    <property type="term" value="P:methylation"/>
    <property type="evidence" value="ECO:0007669"/>
    <property type="project" value="UniProtKB-KW"/>
</dbReference>
<name>A0ABW3FW52_9PSEU</name>
<dbReference type="RefSeq" id="WP_345601550.1">
    <property type="nucleotide sequence ID" value="NZ_BAABLT010000038.1"/>
</dbReference>
<feature type="compositionally biased region" description="Basic and acidic residues" evidence="1">
    <location>
        <begin position="7"/>
        <end position="19"/>
    </location>
</feature>
<feature type="region of interest" description="Disordered" evidence="1">
    <location>
        <begin position="1"/>
        <end position="31"/>
    </location>
</feature>
<dbReference type="GO" id="GO:0008168">
    <property type="term" value="F:methyltransferase activity"/>
    <property type="evidence" value="ECO:0007669"/>
    <property type="project" value="UniProtKB-KW"/>
</dbReference>
<organism evidence="2 3">
    <name type="scientific">Saccharopolyspora rosea</name>
    <dbReference type="NCBI Taxonomy" id="524884"/>
    <lineage>
        <taxon>Bacteria</taxon>
        <taxon>Bacillati</taxon>
        <taxon>Actinomycetota</taxon>
        <taxon>Actinomycetes</taxon>
        <taxon>Pseudonocardiales</taxon>
        <taxon>Pseudonocardiaceae</taxon>
        <taxon>Saccharopolyspora</taxon>
    </lineage>
</organism>
<keyword evidence="2" id="KW-0808">Transferase</keyword>
<dbReference type="InterPro" id="IPR006764">
    <property type="entry name" value="SAM_dep_MeTrfase_SAV2177_type"/>
</dbReference>
<sequence length="287" mass="32165">MTAQHGDGTEHSSHDRERSTPPPGIDPTVPVPARAYDAWLGGKDNYEADRATLAAVETVMPSARHIAIENRRWLIRAVRYLAKHAGISQFLDCGSGLPTRENVHQIAQRHNPDAVVVYVDHDPIVQAHGRALLVENEQTHFAAADLTRPDELLANDTVTRHIDFREPLALIQCGTIHHVADELDPRAVMRSYVDALPSGSYVALSHFVQPEDDYYGDLARQSERKFRAAGMKTGWWRPRQEILSYFEGLELLEPGLVPLVDWWPEGPLTRERLDADELICGAIGRKP</sequence>
<dbReference type="SUPFAM" id="SSF53335">
    <property type="entry name" value="S-adenosyl-L-methionine-dependent methyltransferases"/>
    <property type="match status" value="1"/>
</dbReference>
<accession>A0ABW3FW52</accession>
<dbReference type="Proteomes" id="UP001597018">
    <property type="component" value="Unassembled WGS sequence"/>
</dbReference>
<evidence type="ECO:0000256" key="1">
    <source>
        <dbReference type="SAM" id="MobiDB-lite"/>
    </source>
</evidence>
<dbReference type="InterPro" id="IPR029063">
    <property type="entry name" value="SAM-dependent_MTases_sf"/>
</dbReference>
<dbReference type="EMBL" id="JBHTIW010000024">
    <property type="protein sequence ID" value="MFD0922779.1"/>
    <property type="molecule type" value="Genomic_DNA"/>
</dbReference>
<keyword evidence="2" id="KW-0489">Methyltransferase</keyword>
<dbReference type="PIRSF" id="PIRSF017393">
    <property type="entry name" value="MTase_SAV2177"/>
    <property type="match status" value="1"/>
</dbReference>
<evidence type="ECO:0000313" key="3">
    <source>
        <dbReference type="Proteomes" id="UP001597018"/>
    </source>
</evidence>
<protein>
    <submittedName>
        <fullName evidence="2">SAM-dependent methyltransferase</fullName>
        <ecNumber evidence="2">2.1.1.-</ecNumber>
    </submittedName>
</protein>
<proteinExistence type="predicted"/>
<dbReference type="Pfam" id="PF04672">
    <property type="entry name" value="Methyltransf_19"/>
    <property type="match status" value="1"/>
</dbReference>